<dbReference type="PRINTS" id="PR00507">
    <property type="entry name" value="N12N6MTFRASE"/>
</dbReference>
<dbReference type="PANTHER" id="PTHR42998">
    <property type="entry name" value="TYPE I RESTRICTION ENZYME HINDVIIP M PROTEIN-RELATED"/>
    <property type="match status" value="1"/>
</dbReference>
<dbReference type="InterPro" id="IPR029063">
    <property type="entry name" value="SAM-dependent_MTases_sf"/>
</dbReference>
<dbReference type="PANTHER" id="PTHR42998:SF1">
    <property type="entry name" value="TYPE I RESTRICTION ENZYME HINDI METHYLASE SUBUNIT"/>
    <property type="match status" value="1"/>
</dbReference>
<dbReference type="Pfam" id="PF02384">
    <property type="entry name" value="N6_Mtase"/>
    <property type="match status" value="1"/>
</dbReference>
<dbReference type="InterPro" id="IPR052916">
    <property type="entry name" value="Type-I_RE_MTase_Subunit"/>
</dbReference>
<evidence type="ECO:0000313" key="2">
    <source>
        <dbReference type="EMBL" id="KJE20212.1"/>
    </source>
</evidence>
<comment type="caution">
    <text evidence="2">The sequence shown here is derived from an EMBL/GenBank/DDBJ whole genome shotgun (WGS) entry which is preliminary data.</text>
</comment>
<dbReference type="OrthoDB" id="9784823at2"/>
<gene>
    <name evidence="2" type="ORF">FF36_05489</name>
</gene>
<sequence length="592" mass="64172">MVRGVEIDGQEELTAAAIARRIGVGRAAVSNWRRRYDDFPRPVGGGDTNPTFRWAAVADWLERSGRAEQLAKAGRTETGTQALDGPTGGWTIRDASVEWARRNVEAEQRLARVLVSLLPPTTAASAGGGGDDHFAIADDLPVVFDPACGDGTLLLAAADRFEDRVRLCGQEIDEGLTRSATLDLRGHPLAGPYDVRLGDSLRGNRFTELLGKAAAVVCEPPFDRPGWPAEELATDRRWEFGRPEPRDGELAWVQHCYAHLRPRGTAVVVVSPRACVSPSGQAIRKLMIGKGALRAVIALPAEMSTVTGEACLWVLRRPRGEEEDEPVVLVDFSSADRAAAPQQFGEWRQLFGLAMSGGAGRARPGPVPARAVTRARLLQDGEANVLPSRYVTTEAEAGADDIARVTGRLEAVYARLGAGLPRYAAARARDDFAYVTLAELERVGALTIRPRGTTPRAGDVLVWPRTPGVIAATGEEQTDSMTTHVIEPDPARLDPDFVATFLRPEVEAVPIPRTIGVLGREDLRRCRIPRLSIAEQRHYGAEFRRLSDLREALTTLARLSTTVIDQTVHGLTAGTLTPDRLAPTTPTHEENL</sequence>
<dbReference type="PATRIC" id="fig|1502723.3.peg.5907"/>
<dbReference type="InterPro" id="IPR003356">
    <property type="entry name" value="DNA_methylase_A-5"/>
</dbReference>
<proteinExistence type="predicted"/>
<dbReference type="GO" id="GO:0032259">
    <property type="term" value="P:methylation"/>
    <property type="evidence" value="ECO:0007669"/>
    <property type="project" value="UniProtKB-KW"/>
</dbReference>
<keyword evidence="3" id="KW-1185">Reference proteome</keyword>
<keyword evidence="2" id="KW-0489">Methyltransferase</keyword>
<dbReference type="EMBL" id="JYFN01000067">
    <property type="protein sequence ID" value="KJE20212.1"/>
    <property type="molecule type" value="Genomic_DNA"/>
</dbReference>
<dbReference type="SUPFAM" id="SSF53335">
    <property type="entry name" value="S-adenosyl-L-methionine-dependent methyltransferases"/>
    <property type="match status" value="1"/>
</dbReference>
<dbReference type="AlphaFoldDB" id="A0A0D8BA33"/>
<name>A0A0D8BA33_9ACTN</name>
<dbReference type="Proteomes" id="UP000032545">
    <property type="component" value="Unassembled WGS sequence"/>
</dbReference>
<dbReference type="REBASE" id="138880">
    <property type="entry name" value="M1.FspCpI1SORF5489P"/>
</dbReference>
<feature type="domain" description="DNA methylase adenine-specific" evidence="1">
    <location>
        <begin position="142"/>
        <end position="336"/>
    </location>
</feature>
<evidence type="ECO:0000313" key="3">
    <source>
        <dbReference type="Proteomes" id="UP000032545"/>
    </source>
</evidence>
<accession>A0A0D8BA33</accession>
<dbReference type="GO" id="GO:0008170">
    <property type="term" value="F:N-methyltransferase activity"/>
    <property type="evidence" value="ECO:0007669"/>
    <property type="project" value="InterPro"/>
</dbReference>
<dbReference type="GO" id="GO:0003677">
    <property type="term" value="F:DNA binding"/>
    <property type="evidence" value="ECO:0007669"/>
    <property type="project" value="InterPro"/>
</dbReference>
<organism evidence="2 3">
    <name type="scientific">Frankia torreyi</name>
    <dbReference type="NCBI Taxonomy" id="1856"/>
    <lineage>
        <taxon>Bacteria</taxon>
        <taxon>Bacillati</taxon>
        <taxon>Actinomycetota</taxon>
        <taxon>Actinomycetes</taxon>
        <taxon>Frankiales</taxon>
        <taxon>Frankiaceae</taxon>
        <taxon>Frankia</taxon>
    </lineage>
</organism>
<dbReference type="Gene3D" id="3.40.50.150">
    <property type="entry name" value="Vaccinia Virus protein VP39"/>
    <property type="match status" value="1"/>
</dbReference>
<evidence type="ECO:0000259" key="1">
    <source>
        <dbReference type="Pfam" id="PF02384"/>
    </source>
</evidence>
<reference evidence="2 3" key="2">
    <citation type="journal article" date="2016" name="Genome Announc.">
        <title>Permanent Draft Genome Sequences for Two Variants of Frankia sp. Strain CpI1, the First Frankia Strain Isolated from Root Nodules of Comptonia peregrina.</title>
        <authorList>
            <person name="Oshone R."/>
            <person name="Hurst S.G.IV."/>
            <person name="Abebe-Akele F."/>
            <person name="Simpson S."/>
            <person name="Morris K."/>
            <person name="Thomas W.K."/>
            <person name="Tisa L.S."/>
        </authorList>
    </citation>
    <scope>NUCLEOTIDE SEQUENCE [LARGE SCALE GENOMIC DNA]</scope>
    <source>
        <strain evidence="3">CpI1-S</strain>
    </source>
</reference>
<keyword evidence="2" id="KW-0808">Transferase</keyword>
<reference evidence="3" key="1">
    <citation type="submission" date="2015-02" db="EMBL/GenBank/DDBJ databases">
        <title>Draft Genome of Frankia sp. CpI1-S.</title>
        <authorList>
            <person name="Oshone R.T."/>
            <person name="Ngom M."/>
            <person name="Ghodhbane-Gtari F."/>
            <person name="Gtari M."/>
            <person name="Morris K."/>
            <person name="Thomas K."/>
            <person name="Sen A."/>
            <person name="Tisa L.S."/>
        </authorList>
    </citation>
    <scope>NUCLEOTIDE SEQUENCE [LARGE SCALE GENOMIC DNA]</scope>
    <source>
        <strain evidence="3">CpI1-S</strain>
    </source>
</reference>
<protein>
    <submittedName>
        <fullName evidence="2">N-6 DNA Methylase</fullName>
    </submittedName>
</protein>